<dbReference type="SUPFAM" id="SSF47413">
    <property type="entry name" value="lambda repressor-like DNA-binding domains"/>
    <property type="match status" value="1"/>
</dbReference>
<sequence length="100" mass="11410">MIDLGPVSPGEILQEEFLEPMNVTAYRLAKEVHIPQSRISDILNGKRGITADTAMRFAMYFGTTPQFWLNIQNQYDLDMLKVTGKIVDMSDIRPYNLMQG</sequence>
<dbReference type="Gene3D" id="1.10.260.40">
    <property type="entry name" value="lambda repressor-like DNA-binding domains"/>
    <property type="match status" value="1"/>
</dbReference>
<dbReference type="SMART" id="SM00530">
    <property type="entry name" value="HTH_XRE"/>
    <property type="match status" value="1"/>
</dbReference>
<dbReference type="Proteomes" id="UP000214760">
    <property type="component" value="Unassembled WGS sequence"/>
</dbReference>
<dbReference type="GO" id="GO:0003677">
    <property type="term" value="F:DNA binding"/>
    <property type="evidence" value="ECO:0007669"/>
    <property type="project" value="UniProtKB-KW"/>
</dbReference>
<dbReference type="PANTHER" id="PTHR36924:SF1">
    <property type="entry name" value="ANTITOXIN HIGA-1"/>
    <property type="match status" value="1"/>
</dbReference>
<keyword evidence="1" id="KW-0238">DNA-binding</keyword>
<protein>
    <submittedName>
        <fullName evidence="3">Addiction module antidote protein, HigA family</fullName>
    </submittedName>
</protein>
<organism evidence="3 4">
    <name type="scientific">[Clostridium] aminophilum</name>
    <dbReference type="NCBI Taxonomy" id="1526"/>
    <lineage>
        <taxon>Bacteria</taxon>
        <taxon>Bacillati</taxon>
        <taxon>Bacillota</taxon>
        <taxon>Clostridia</taxon>
        <taxon>Lachnospirales</taxon>
        <taxon>Lachnospiraceae</taxon>
    </lineage>
</organism>
<evidence type="ECO:0000313" key="4">
    <source>
        <dbReference type="Proteomes" id="UP000214760"/>
    </source>
</evidence>
<evidence type="ECO:0000256" key="1">
    <source>
        <dbReference type="ARBA" id="ARBA00023125"/>
    </source>
</evidence>
<accession>A0A1I6K6V2</accession>
<proteinExistence type="predicted"/>
<dbReference type="PANTHER" id="PTHR36924">
    <property type="entry name" value="ANTITOXIN HIGA-1"/>
    <property type="match status" value="1"/>
</dbReference>
<dbReference type="InterPro" id="IPR013430">
    <property type="entry name" value="Toxin_antidote_HigA"/>
</dbReference>
<dbReference type="Pfam" id="PF01381">
    <property type="entry name" value="HTH_3"/>
    <property type="match status" value="1"/>
</dbReference>
<dbReference type="InterPro" id="IPR010982">
    <property type="entry name" value="Lambda_DNA-bd_dom_sf"/>
</dbReference>
<feature type="domain" description="HTH cro/C1-type" evidence="2">
    <location>
        <begin position="28"/>
        <end position="68"/>
    </location>
</feature>
<dbReference type="InterPro" id="IPR001387">
    <property type="entry name" value="Cro/C1-type_HTH"/>
</dbReference>
<name>A0A1I6K6V2_9FIRM</name>
<dbReference type="EMBL" id="FOZC01000015">
    <property type="protein sequence ID" value="SFR86959.1"/>
    <property type="molecule type" value="Genomic_DNA"/>
</dbReference>
<evidence type="ECO:0000313" key="3">
    <source>
        <dbReference type="EMBL" id="SFR86959.1"/>
    </source>
</evidence>
<dbReference type="RefSeq" id="WP_022750486.1">
    <property type="nucleotide sequence ID" value="NZ_FOZC01000015.1"/>
</dbReference>
<dbReference type="NCBIfam" id="TIGR02607">
    <property type="entry name" value="antidote_HigA"/>
    <property type="match status" value="1"/>
</dbReference>
<reference evidence="3 4" key="1">
    <citation type="submission" date="2016-10" db="EMBL/GenBank/DDBJ databases">
        <authorList>
            <person name="de Groot N.N."/>
        </authorList>
    </citation>
    <scope>NUCLEOTIDE SEQUENCE [LARGE SCALE GENOMIC DNA]</scope>
    <source>
        <strain evidence="3 4">F</strain>
    </source>
</reference>
<dbReference type="PROSITE" id="PS50943">
    <property type="entry name" value="HTH_CROC1"/>
    <property type="match status" value="1"/>
</dbReference>
<dbReference type="CDD" id="cd00093">
    <property type="entry name" value="HTH_XRE"/>
    <property type="match status" value="1"/>
</dbReference>
<evidence type="ECO:0000259" key="2">
    <source>
        <dbReference type="PROSITE" id="PS50943"/>
    </source>
</evidence>
<dbReference type="AlphaFoldDB" id="A0A1I6K6V2"/>
<gene>
    <name evidence="3" type="ORF">SAMN02910262_02313</name>
</gene>